<evidence type="ECO:0000256" key="2">
    <source>
        <dbReference type="ARBA" id="ARBA00023132"/>
    </source>
</evidence>
<comment type="caution">
    <text evidence="6">The sequence shown here is derived from an EMBL/GenBank/DDBJ whole genome shotgun (WGS) entry which is preliminary data.</text>
</comment>
<dbReference type="InterPro" id="IPR036388">
    <property type="entry name" value="WH-like_DNA-bd_sf"/>
</dbReference>
<feature type="compositionally biased region" description="Polar residues" evidence="3">
    <location>
        <begin position="382"/>
        <end position="393"/>
    </location>
</feature>
<feature type="compositionally biased region" description="Gly residues" evidence="3">
    <location>
        <begin position="236"/>
        <end position="248"/>
    </location>
</feature>
<feature type="region of interest" description="Disordered" evidence="3">
    <location>
        <begin position="467"/>
        <end position="523"/>
    </location>
</feature>
<feature type="compositionally biased region" description="Gly residues" evidence="3">
    <location>
        <begin position="500"/>
        <end position="510"/>
    </location>
</feature>
<feature type="compositionally biased region" description="Low complexity" evidence="3">
    <location>
        <begin position="334"/>
        <end position="346"/>
    </location>
</feature>
<dbReference type="Pfam" id="PF13634">
    <property type="entry name" value="Nucleoporin_FG"/>
    <property type="match status" value="2"/>
</dbReference>
<accession>A0AAN8I6F9</accession>
<gene>
    <name evidence="6" type="ORF">OHC33_004236</name>
</gene>
<dbReference type="InterPro" id="IPR036390">
    <property type="entry name" value="WH_DNA-bd_sf"/>
</dbReference>
<evidence type="ECO:0008006" key="8">
    <source>
        <dbReference type="Google" id="ProtNLM"/>
    </source>
</evidence>
<evidence type="ECO:0000256" key="1">
    <source>
        <dbReference type="ARBA" id="ARBA00004567"/>
    </source>
</evidence>
<organism evidence="6 7">
    <name type="scientific">Knufia fluminis</name>
    <dbReference type="NCBI Taxonomy" id="191047"/>
    <lineage>
        <taxon>Eukaryota</taxon>
        <taxon>Fungi</taxon>
        <taxon>Dikarya</taxon>
        <taxon>Ascomycota</taxon>
        <taxon>Pezizomycotina</taxon>
        <taxon>Eurotiomycetes</taxon>
        <taxon>Chaetothyriomycetidae</taxon>
        <taxon>Chaetothyriales</taxon>
        <taxon>Trichomeriaceae</taxon>
        <taxon>Knufia</taxon>
    </lineage>
</organism>
<keyword evidence="2" id="KW-0539">Nucleus</keyword>
<feature type="compositionally biased region" description="Polar residues" evidence="3">
    <location>
        <begin position="214"/>
        <end position="227"/>
    </location>
</feature>
<feature type="compositionally biased region" description="Polar residues" evidence="3">
    <location>
        <begin position="307"/>
        <end position="333"/>
    </location>
</feature>
<name>A0AAN8I6F9_9EURO</name>
<dbReference type="InterPro" id="IPR025574">
    <property type="entry name" value="Nucleoporin_FG_rpt"/>
</dbReference>
<feature type="domain" description="BTB" evidence="4">
    <location>
        <begin position="27"/>
        <end position="122"/>
    </location>
</feature>
<feature type="compositionally biased region" description="Polar residues" evidence="3">
    <location>
        <begin position="429"/>
        <end position="442"/>
    </location>
</feature>
<keyword evidence="2" id="KW-0653">Protein transport</keyword>
<sequence length="783" mass="82251">MASPIAANVGPGRADQELSRFANMTDTVTIKTETTHSFTVHTSLLLKESLLFRQQEDTISENKTIDLPAPYKTSIFVLFISYLYTNDLSQSITTDDGIDAYKLGKYLKAERFTELCYEFCQSRLLCMFPQPRLAYLSKLADLPDDPLKTLLVRRIAELIVFGTYELQFDPANLAEEVCTDNATQLVWKELLASIILQARNRRNAGPGLAAAPFSGSTPADNQTSATFGNSGSTAAGHGGTSGSTGGLFGHAQSSNGTRGSLFDNNTTPRSTGGLFGQPQASNTTTGGLVGNRQSNNGTGGGLFGKPQANTNTGSLFGSTQANQNNGSTFGNAHSNQNSGGSLSSNTGCNNSSGGLFGRPGNNASLFGSTANQASTAGGLFGTNKNPNNTTSGSGLFGQSRPSPFSAFGVNTSTSGTAFGGAPQPRSPFGPSQPNRTSDSLNRPQIVNGSGLPFPPQHISQPMNSGCWGAPSNPNTTTRGFGSGSGNNTGFGAAPATTSGLFGGSGTGHASGLGSTSSDPSRCPGTLAPFQPFLEQEPNGTTVAFQSIGFHQPNQSHEELRLQDYQGGRQYPKVNEISHLKDAEISQLQAKIAHLELAASQGKTKSVEQATSATAVSPGVEQKVQALEDKFGVYTKQQETIMTKLDAIFAKSEQSSSTTEAPGRAPDIPAKGQAAVTIDTGNTQTSGVSTPELILTPASSTGEQDATTPRDANEDQLPAHVSVHAKKVYPHLKTAPETYGFHVQLIALELKMQEIDVRKAMEELVELGLAHTTFDEHHFAAIES</sequence>
<dbReference type="Pfam" id="PF08784">
    <property type="entry name" value="RPA_C"/>
    <property type="match status" value="1"/>
</dbReference>
<evidence type="ECO:0000256" key="3">
    <source>
        <dbReference type="SAM" id="MobiDB-lite"/>
    </source>
</evidence>
<comment type="subcellular location">
    <subcellularLocation>
        <location evidence="1">Nucleus</location>
        <location evidence="1">Nuclear pore complex</location>
    </subcellularLocation>
</comment>
<proteinExistence type="predicted"/>
<feature type="region of interest" description="Disordered" evidence="3">
    <location>
        <begin position="679"/>
        <end position="712"/>
    </location>
</feature>
<feature type="compositionally biased region" description="Polar residues" evidence="3">
    <location>
        <begin position="278"/>
        <end position="296"/>
    </location>
</feature>
<evidence type="ECO:0000259" key="4">
    <source>
        <dbReference type="Pfam" id="PF00651"/>
    </source>
</evidence>
<feature type="region of interest" description="Disordered" evidence="3">
    <location>
        <begin position="207"/>
        <end position="346"/>
    </location>
</feature>
<dbReference type="SUPFAM" id="SSF46785">
    <property type="entry name" value="Winged helix' DNA-binding domain"/>
    <property type="match status" value="1"/>
</dbReference>
<feature type="region of interest" description="Disordered" evidence="3">
    <location>
        <begin position="377"/>
        <end position="442"/>
    </location>
</feature>
<evidence type="ECO:0000259" key="5">
    <source>
        <dbReference type="Pfam" id="PF08784"/>
    </source>
</evidence>
<evidence type="ECO:0000313" key="6">
    <source>
        <dbReference type="EMBL" id="KAK5954514.1"/>
    </source>
</evidence>
<dbReference type="InterPro" id="IPR000210">
    <property type="entry name" value="BTB/POZ_dom"/>
</dbReference>
<dbReference type="InterPro" id="IPR014892">
    <property type="entry name" value="RPA_C"/>
</dbReference>
<dbReference type="Gene3D" id="3.30.710.10">
    <property type="entry name" value="Potassium Channel Kv1.1, Chain A"/>
    <property type="match status" value="1"/>
</dbReference>
<dbReference type="EMBL" id="JAKLMC020000008">
    <property type="protein sequence ID" value="KAK5954514.1"/>
    <property type="molecule type" value="Genomic_DNA"/>
</dbReference>
<protein>
    <recommendedName>
        <fullName evidence="8">BTB domain-containing protein</fullName>
    </recommendedName>
</protein>
<dbReference type="Gene3D" id="1.10.10.10">
    <property type="entry name" value="Winged helix-like DNA-binding domain superfamily/Winged helix DNA-binding domain"/>
    <property type="match status" value="1"/>
</dbReference>
<keyword evidence="7" id="KW-1185">Reference proteome</keyword>
<dbReference type="Proteomes" id="UP001316803">
    <property type="component" value="Unassembled WGS sequence"/>
</dbReference>
<evidence type="ECO:0000313" key="7">
    <source>
        <dbReference type="Proteomes" id="UP001316803"/>
    </source>
</evidence>
<keyword evidence="2" id="KW-0813">Transport</keyword>
<feature type="compositionally biased region" description="Polar residues" evidence="3">
    <location>
        <begin position="679"/>
        <end position="688"/>
    </location>
</feature>
<feature type="domain" description="Replication protein A C-terminal" evidence="5">
    <location>
        <begin position="701"/>
        <end position="776"/>
    </location>
</feature>
<dbReference type="AlphaFoldDB" id="A0AAN8I6F9"/>
<feature type="compositionally biased region" description="Low complexity" evidence="3">
    <location>
        <begin position="489"/>
        <end position="499"/>
    </location>
</feature>
<feature type="compositionally biased region" description="Polar residues" evidence="3">
    <location>
        <begin position="251"/>
        <end position="270"/>
    </location>
</feature>
<keyword evidence="2" id="KW-0906">Nuclear pore complex</keyword>
<dbReference type="InterPro" id="IPR011333">
    <property type="entry name" value="SKP1/BTB/POZ_sf"/>
</dbReference>
<keyword evidence="2" id="KW-0509">mRNA transport</keyword>
<keyword evidence="2" id="KW-0811">Translocation</keyword>
<feature type="compositionally biased region" description="Polar residues" evidence="3">
    <location>
        <begin position="696"/>
        <end position="706"/>
    </location>
</feature>
<reference evidence="6 7" key="1">
    <citation type="submission" date="2022-12" db="EMBL/GenBank/DDBJ databases">
        <title>Genomic features and morphological characterization of a novel Knufia sp. strain isolated from spacecraft assembly facility.</title>
        <authorList>
            <person name="Teixeira M."/>
            <person name="Chander A.M."/>
            <person name="Stajich J.E."/>
            <person name="Venkateswaran K."/>
        </authorList>
    </citation>
    <scope>NUCLEOTIDE SEQUENCE [LARGE SCALE GENOMIC DNA]</scope>
    <source>
        <strain evidence="6 7">FJI-L2-BK-P2</strain>
    </source>
</reference>
<dbReference type="GO" id="GO:0005643">
    <property type="term" value="C:nuclear pore"/>
    <property type="evidence" value="ECO:0007669"/>
    <property type="project" value="UniProtKB-SubCell"/>
</dbReference>
<dbReference type="Pfam" id="PF00651">
    <property type="entry name" value="BTB"/>
    <property type="match status" value="1"/>
</dbReference>